<gene>
    <name evidence="3" type="ORF">FPZ08_15190</name>
</gene>
<proteinExistence type="inferred from homology"/>
<dbReference type="PANTHER" id="PTHR21017">
    <property type="entry name" value="NIPSNAP-RELATED"/>
    <property type="match status" value="1"/>
</dbReference>
<dbReference type="EMBL" id="CP042304">
    <property type="protein sequence ID" value="QDZ13328.1"/>
    <property type="molecule type" value="Genomic_DNA"/>
</dbReference>
<keyword evidence="4" id="KW-1185">Reference proteome</keyword>
<dbReference type="RefSeq" id="WP_146293214.1">
    <property type="nucleotide sequence ID" value="NZ_CP042304.1"/>
</dbReference>
<dbReference type="InterPro" id="IPR051557">
    <property type="entry name" value="NipSnap_domain"/>
</dbReference>
<evidence type="ECO:0000256" key="1">
    <source>
        <dbReference type="ARBA" id="ARBA00005291"/>
    </source>
</evidence>
<reference evidence="3 4" key="1">
    <citation type="submission" date="2019-07" db="EMBL/GenBank/DDBJ databases">
        <title>Full genome sequence of Devosia sp. Gsoil 520.</title>
        <authorList>
            <person name="Im W.-T."/>
        </authorList>
    </citation>
    <scope>NUCLEOTIDE SEQUENCE [LARGE SCALE GENOMIC DNA]</scope>
    <source>
        <strain evidence="3 4">Gsoil 520</strain>
    </source>
</reference>
<name>A0A5B8LXT3_9HYPH</name>
<protein>
    <submittedName>
        <fullName evidence="3">NIPSNAP family protein</fullName>
    </submittedName>
</protein>
<dbReference type="OrthoDB" id="4124121at2"/>
<feature type="domain" description="NIPSNAP" evidence="2">
    <location>
        <begin position="3"/>
        <end position="102"/>
    </location>
</feature>
<dbReference type="Gene3D" id="3.30.70.100">
    <property type="match status" value="1"/>
</dbReference>
<dbReference type="InterPro" id="IPR011008">
    <property type="entry name" value="Dimeric_a/b-barrel"/>
</dbReference>
<dbReference type="SUPFAM" id="SSF54909">
    <property type="entry name" value="Dimeric alpha+beta barrel"/>
    <property type="match status" value="1"/>
</dbReference>
<dbReference type="Proteomes" id="UP000315364">
    <property type="component" value="Chromosome"/>
</dbReference>
<dbReference type="PANTHER" id="PTHR21017:SF17">
    <property type="entry name" value="PROTEIN NIPSNAP"/>
    <property type="match status" value="1"/>
</dbReference>
<evidence type="ECO:0000313" key="4">
    <source>
        <dbReference type="Proteomes" id="UP000315364"/>
    </source>
</evidence>
<sequence length="104" mass="12032">MIVEERDYRIKVGKLTEFLSHYERDGLPVQEEHLGKILGHFVSEIGELNHIVTLWGYASLDDRLARRDAMAKDPRWQAYLSATVDLVDIQTTRLLRPTSISPIR</sequence>
<dbReference type="InterPro" id="IPR012577">
    <property type="entry name" value="NIPSNAP"/>
</dbReference>
<accession>A0A5B8LXT3</accession>
<organism evidence="3 4">
    <name type="scientific">Devosia ginsengisoli</name>
    <dbReference type="NCBI Taxonomy" id="400770"/>
    <lineage>
        <taxon>Bacteria</taxon>
        <taxon>Pseudomonadati</taxon>
        <taxon>Pseudomonadota</taxon>
        <taxon>Alphaproteobacteria</taxon>
        <taxon>Hyphomicrobiales</taxon>
        <taxon>Devosiaceae</taxon>
        <taxon>Devosia</taxon>
    </lineage>
</organism>
<comment type="similarity">
    <text evidence="1">Belongs to the NipSnap family.</text>
</comment>
<evidence type="ECO:0000313" key="3">
    <source>
        <dbReference type="EMBL" id="QDZ13328.1"/>
    </source>
</evidence>
<dbReference type="Pfam" id="PF07978">
    <property type="entry name" value="NIPSNAP"/>
    <property type="match status" value="1"/>
</dbReference>
<evidence type="ECO:0000259" key="2">
    <source>
        <dbReference type="Pfam" id="PF07978"/>
    </source>
</evidence>
<dbReference type="KEGG" id="dea:FPZ08_15190"/>
<dbReference type="AlphaFoldDB" id="A0A5B8LXT3"/>